<dbReference type="EMBL" id="OB661610">
    <property type="protein sequence ID" value="CAD7228599.1"/>
    <property type="molecule type" value="Genomic_DNA"/>
</dbReference>
<evidence type="ECO:0000313" key="1">
    <source>
        <dbReference type="EMBL" id="CAD7228599.1"/>
    </source>
</evidence>
<sequence>MWSLALTALSALTVCQVYGSVISYEPTKDDEKKMFRPVMIPVSSTVIPLDDLPVYKVGFGFTFSPKEQEKAVTEKAYEAKVEPKKKHELITAKKKKKYDLKKYDRAYFGPQLARPKRPFSPKSREKEAYVPRFNYAKIQELNEEQFKRWKPNSGKYF</sequence>
<name>A0A7R8WH15_9CRUS</name>
<proteinExistence type="predicted"/>
<dbReference type="AlphaFoldDB" id="A0A7R8WH15"/>
<dbReference type="OrthoDB" id="8195466at2759"/>
<gene>
    <name evidence="1" type="ORF">CTOB1V02_LOCUS6479</name>
</gene>
<protein>
    <submittedName>
        <fullName evidence="1">Uncharacterized protein</fullName>
    </submittedName>
</protein>
<accession>A0A7R8WH15</accession>
<organism evidence="1">
    <name type="scientific">Cyprideis torosa</name>
    <dbReference type="NCBI Taxonomy" id="163714"/>
    <lineage>
        <taxon>Eukaryota</taxon>
        <taxon>Metazoa</taxon>
        <taxon>Ecdysozoa</taxon>
        <taxon>Arthropoda</taxon>
        <taxon>Crustacea</taxon>
        <taxon>Oligostraca</taxon>
        <taxon>Ostracoda</taxon>
        <taxon>Podocopa</taxon>
        <taxon>Podocopida</taxon>
        <taxon>Cytherocopina</taxon>
        <taxon>Cytheroidea</taxon>
        <taxon>Cytherideidae</taxon>
        <taxon>Cyprideis</taxon>
    </lineage>
</organism>
<reference evidence="1" key="1">
    <citation type="submission" date="2020-11" db="EMBL/GenBank/DDBJ databases">
        <authorList>
            <person name="Tran Van P."/>
        </authorList>
    </citation>
    <scope>NUCLEOTIDE SEQUENCE</scope>
</reference>